<dbReference type="SMART" id="SM00857">
    <property type="entry name" value="Resolvase"/>
    <property type="match status" value="1"/>
</dbReference>
<gene>
    <name evidence="6" type="ORF">GCM10023321_25910</name>
</gene>
<dbReference type="CDD" id="cd03768">
    <property type="entry name" value="SR_ResInv"/>
    <property type="match status" value="1"/>
</dbReference>
<evidence type="ECO:0000313" key="6">
    <source>
        <dbReference type="EMBL" id="GAA5154314.1"/>
    </source>
</evidence>
<organism evidence="6 7">
    <name type="scientific">Pseudonocardia eucalypti</name>
    <dbReference type="NCBI Taxonomy" id="648755"/>
    <lineage>
        <taxon>Bacteria</taxon>
        <taxon>Bacillati</taxon>
        <taxon>Actinomycetota</taxon>
        <taxon>Actinomycetes</taxon>
        <taxon>Pseudonocardiales</taxon>
        <taxon>Pseudonocardiaceae</taxon>
        <taxon>Pseudonocardia</taxon>
    </lineage>
</organism>
<dbReference type="PROSITE" id="PS00398">
    <property type="entry name" value="RECOMBINASES_2"/>
    <property type="match status" value="1"/>
</dbReference>
<dbReference type="InterPro" id="IPR006119">
    <property type="entry name" value="Resolv_N"/>
</dbReference>
<keyword evidence="3" id="KW-0233">DNA recombination</keyword>
<keyword evidence="7" id="KW-1185">Reference proteome</keyword>
<dbReference type="InterPro" id="IPR006118">
    <property type="entry name" value="Recombinase_CS"/>
</dbReference>
<evidence type="ECO:0000313" key="7">
    <source>
        <dbReference type="Proteomes" id="UP001428817"/>
    </source>
</evidence>
<dbReference type="Proteomes" id="UP001428817">
    <property type="component" value="Unassembled WGS sequence"/>
</dbReference>
<evidence type="ECO:0000256" key="2">
    <source>
        <dbReference type="ARBA" id="ARBA00023125"/>
    </source>
</evidence>
<evidence type="ECO:0000259" key="5">
    <source>
        <dbReference type="PROSITE" id="PS51736"/>
    </source>
</evidence>
<feature type="active site" description="O-(5'-phospho-DNA)-serine intermediate" evidence="4">
    <location>
        <position position="9"/>
    </location>
</feature>
<proteinExistence type="predicted"/>
<dbReference type="PROSITE" id="PS51736">
    <property type="entry name" value="RECOMBINASES_3"/>
    <property type="match status" value="1"/>
</dbReference>
<dbReference type="Pfam" id="PF00239">
    <property type="entry name" value="Resolvase"/>
    <property type="match status" value="1"/>
</dbReference>
<dbReference type="PANTHER" id="PTHR30461:SF2">
    <property type="entry name" value="SERINE RECOMBINASE PINE-RELATED"/>
    <property type="match status" value="1"/>
</dbReference>
<dbReference type="InterPro" id="IPR036162">
    <property type="entry name" value="Resolvase-like_N_sf"/>
</dbReference>
<dbReference type="PANTHER" id="PTHR30461">
    <property type="entry name" value="DNA-INVERTASE FROM LAMBDOID PROPHAGE"/>
    <property type="match status" value="1"/>
</dbReference>
<dbReference type="Gene3D" id="3.40.50.1390">
    <property type="entry name" value="Resolvase, N-terminal catalytic domain"/>
    <property type="match status" value="1"/>
</dbReference>
<protein>
    <recommendedName>
        <fullName evidence="5">Resolvase/invertase-type recombinase catalytic domain-containing protein</fullName>
    </recommendedName>
</protein>
<evidence type="ECO:0000256" key="3">
    <source>
        <dbReference type="ARBA" id="ARBA00023172"/>
    </source>
</evidence>
<keyword evidence="1" id="KW-0229">DNA integration</keyword>
<feature type="domain" description="Resolvase/invertase-type recombinase catalytic" evidence="5">
    <location>
        <begin position="1"/>
        <end position="133"/>
    </location>
</feature>
<dbReference type="EMBL" id="BAABJP010000008">
    <property type="protein sequence ID" value="GAA5154314.1"/>
    <property type="molecule type" value="Genomic_DNA"/>
</dbReference>
<comment type="caution">
    <text evidence="6">The sequence shown here is derived from an EMBL/GenBank/DDBJ whole genome shotgun (WGS) entry which is preliminary data.</text>
</comment>
<evidence type="ECO:0000256" key="1">
    <source>
        <dbReference type="ARBA" id="ARBA00022908"/>
    </source>
</evidence>
<evidence type="ECO:0000256" key="4">
    <source>
        <dbReference type="PROSITE-ProRule" id="PRU10137"/>
    </source>
</evidence>
<keyword evidence="2" id="KW-0238">DNA-binding</keyword>
<dbReference type="InterPro" id="IPR050639">
    <property type="entry name" value="SSR_resolvase"/>
</dbReference>
<name>A0ABP9PYM0_9PSEU</name>
<dbReference type="RefSeq" id="WP_185061609.1">
    <property type="nucleotide sequence ID" value="NZ_BAABJP010000008.1"/>
</dbReference>
<reference evidence="7" key="1">
    <citation type="journal article" date="2019" name="Int. J. Syst. Evol. Microbiol.">
        <title>The Global Catalogue of Microorganisms (GCM) 10K type strain sequencing project: providing services to taxonomists for standard genome sequencing and annotation.</title>
        <authorList>
            <consortium name="The Broad Institute Genomics Platform"/>
            <consortium name="The Broad Institute Genome Sequencing Center for Infectious Disease"/>
            <person name="Wu L."/>
            <person name="Ma J."/>
        </authorList>
    </citation>
    <scope>NUCLEOTIDE SEQUENCE [LARGE SCALE GENOMIC DNA]</scope>
    <source>
        <strain evidence="7">JCM 18303</strain>
    </source>
</reference>
<sequence length="199" mass="21928">MLIGYARVSTHDQTLDLQQDDLTKAGCERIFTDTASGSTTERPGLTQALSFARPGDTVVVWRLDRLGSLRHLIDTLNGLSERGVEFRSLREHLGTATSGGKLVFHLMGALAEFERGEDQKYVHHARHVIDQASADDTVSGDERSGATVERAQTVAAQAATTRWLLSAGARQGQEVLLLLRNYLDWMRITVIPQAEQLTT</sequence>
<dbReference type="SUPFAM" id="SSF53041">
    <property type="entry name" value="Resolvase-like"/>
    <property type="match status" value="1"/>
</dbReference>
<dbReference type="PROSITE" id="PS00397">
    <property type="entry name" value="RECOMBINASES_1"/>
    <property type="match status" value="1"/>
</dbReference>
<accession>A0ABP9PYM0</accession>